<reference evidence="6" key="1">
    <citation type="journal article" date="2015" name="Insect Biochem. Mol. Biol.">
        <title>An insight into the sialome of the horse fly, Tabanus bromius.</title>
        <authorList>
            <person name="Ribeiro J.M."/>
            <person name="Kazimirova M."/>
            <person name="Takac P."/>
            <person name="Andersen J.F."/>
            <person name="Francischetti I.M."/>
        </authorList>
    </citation>
    <scope>NUCLEOTIDE SEQUENCE</scope>
</reference>
<proteinExistence type="evidence at transcript level"/>
<dbReference type="GO" id="GO:0042274">
    <property type="term" value="P:ribosomal small subunit biogenesis"/>
    <property type="evidence" value="ECO:0007669"/>
    <property type="project" value="TreeGrafter"/>
</dbReference>
<evidence type="ECO:0000256" key="2">
    <source>
        <dbReference type="ARBA" id="ARBA00005904"/>
    </source>
</evidence>
<comment type="similarity">
    <text evidence="2">Belongs to the SURF6 family.</text>
</comment>
<dbReference type="InterPro" id="IPR029190">
    <property type="entry name" value="Rrp14/SURF6_C"/>
</dbReference>
<feature type="compositionally biased region" description="Basic residues" evidence="4">
    <location>
        <begin position="76"/>
        <end position="107"/>
    </location>
</feature>
<feature type="region of interest" description="Disordered" evidence="4">
    <location>
        <begin position="76"/>
        <end position="128"/>
    </location>
</feature>
<evidence type="ECO:0000256" key="1">
    <source>
        <dbReference type="ARBA" id="ARBA00004123"/>
    </source>
</evidence>
<dbReference type="GO" id="GO:0003677">
    <property type="term" value="F:DNA binding"/>
    <property type="evidence" value="ECO:0007669"/>
    <property type="project" value="TreeGrafter"/>
</dbReference>
<dbReference type="EMBL" id="GDAI01000937">
    <property type="protein sequence ID" value="JAI16666.1"/>
    <property type="molecule type" value="mRNA"/>
</dbReference>
<feature type="compositionally biased region" description="Basic and acidic residues" evidence="4">
    <location>
        <begin position="165"/>
        <end position="175"/>
    </location>
</feature>
<feature type="region of interest" description="Disordered" evidence="4">
    <location>
        <begin position="237"/>
        <end position="263"/>
    </location>
</feature>
<feature type="compositionally biased region" description="Basic and acidic residues" evidence="4">
    <location>
        <begin position="242"/>
        <end position="256"/>
    </location>
</feature>
<protein>
    <recommendedName>
        <fullName evidence="5">Ribosomal RNA-processing protein 14/surfeit locus protein 6 C-terminal domain-containing protein</fullName>
    </recommendedName>
</protein>
<evidence type="ECO:0000256" key="3">
    <source>
        <dbReference type="ARBA" id="ARBA00023242"/>
    </source>
</evidence>
<sequence length="290" mass="34026">KFDKKKVRKILKKANDFVLDLLKKCNVPESVEDTDLDAYIIKPANVKPGEFPKIPNGASRVQSAQELEERLEMIKNKLKSKKPKPSNKEKKKKEVKRLKNKMNHKKIMKVEEMKREAEADEDAKEDVKVKPTPIKPVFNEDGKMIFSKFDFASRPGAKAKKSKKDKVINDPRKALKNIKEHTKEINELIEKGEEQKALEIKQELAWKKVFDKTDGKKVKDDPNLLYKTLKKKKIQKKKSKQKWIERKQKVEHDIAARQKKRKENIDKKIREKKVNKMKRLSKRGRVIPGF</sequence>
<dbReference type="GO" id="GO:0005730">
    <property type="term" value="C:nucleolus"/>
    <property type="evidence" value="ECO:0007669"/>
    <property type="project" value="TreeGrafter"/>
</dbReference>
<feature type="domain" description="Ribosomal RNA-processing protein 14/surfeit locus protein 6 C-terminal" evidence="5">
    <location>
        <begin position="85"/>
        <end position="278"/>
    </location>
</feature>
<dbReference type="AlphaFoldDB" id="A0A0K8TRA8"/>
<dbReference type="InterPro" id="IPR007019">
    <property type="entry name" value="SURF6"/>
</dbReference>
<accession>A0A0K8TRA8</accession>
<comment type="subcellular location">
    <subcellularLocation>
        <location evidence="1">Nucleus</location>
    </subcellularLocation>
</comment>
<evidence type="ECO:0000256" key="4">
    <source>
        <dbReference type="SAM" id="MobiDB-lite"/>
    </source>
</evidence>
<dbReference type="PANTHER" id="PTHR14369">
    <property type="entry name" value="SURFEIT LOCUS PROTEIN 6"/>
    <property type="match status" value="1"/>
</dbReference>
<feature type="region of interest" description="Disordered" evidence="4">
    <location>
        <begin position="154"/>
        <end position="175"/>
    </location>
</feature>
<dbReference type="GO" id="GO:0003723">
    <property type="term" value="F:RNA binding"/>
    <property type="evidence" value="ECO:0007669"/>
    <property type="project" value="TreeGrafter"/>
</dbReference>
<keyword evidence="3" id="KW-0539">Nucleus</keyword>
<dbReference type="PANTHER" id="PTHR14369:SF0">
    <property type="entry name" value="SURFEIT LOCUS PROTEIN 6"/>
    <property type="match status" value="1"/>
</dbReference>
<evidence type="ECO:0000259" key="5">
    <source>
        <dbReference type="Pfam" id="PF04935"/>
    </source>
</evidence>
<name>A0A0K8TRA8_TABBR</name>
<organism evidence="6">
    <name type="scientific">Tabanus bromius</name>
    <name type="common">Band-eyed brown horse fly</name>
    <dbReference type="NCBI Taxonomy" id="304241"/>
    <lineage>
        <taxon>Eukaryota</taxon>
        <taxon>Metazoa</taxon>
        <taxon>Ecdysozoa</taxon>
        <taxon>Arthropoda</taxon>
        <taxon>Hexapoda</taxon>
        <taxon>Insecta</taxon>
        <taxon>Pterygota</taxon>
        <taxon>Neoptera</taxon>
        <taxon>Endopterygota</taxon>
        <taxon>Diptera</taxon>
        <taxon>Brachycera</taxon>
        <taxon>Tabanomorpha</taxon>
        <taxon>Tabanoidea</taxon>
        <taxon>Tabanidae</taxon>
        <taxon>Tabanus</taxon>
    </lineage>
</organism>
<feature type="non-terminal residue" evidence="6">
    <location>
        <position position="1"/>
    </location>
</feature>
<evidence type="ECO:0000313" key="6">
    <source>
        <dbReference type="EMBL" id="JAI16666.1"/>
    </source>
</evidence>
<feature type="compositionally biased region" description="Basic and acidic residues" evidence="4">
    <location>
        <begin position="108"/>
        <end position="117"/>
    </location>
</feature>
<dbReference type="GO" id="GO:0042273">
    <property type="term" value="P:ribosomal large subunit biogenesis"/>
    <property type="evidence" value="ECO:0007669"/>
    <property type="project" value="TreeGrafter"/>
</dbReference>
<dbReference type="Pfam" id="PF04935">
    <property type="entry name" value="SURF6"/>
    <property type="match status" value="1"/>
</dbReference>